<feature type="domain" description="BZIP" evidence="9">
    <location>
        <begin position="147"/>
        <end position="204"/>
    </location>
</feature>
<sequence length="454" mass="48462">MEATWDTLLSSATQQAKVETSPTGSLLSDPAGVYPSLFSGSTVASSAAATPTDTGVLSLGLFPPTSDDIDFASKSAAFQSSLASLAEEVSDESDPLVVVEQENTEGDATTASDKKPAKKRKSWGQVLPEPKTNLPPRKRAKTEDEKEQRRVERVLRNRRAAQSSRERKRLEVEALEIRNRELEEQLAKVRRENTMLYERLTQVQGKSAVVPTANTPVTLSQELFGSQNGHTSFTTESSSDLGSIFNSATINPVSLSPTLHPIPDTSDVIATIGDDEVVAQDASEKTEQETKTEQLPSQKQSQPPLAEPVAANSTDSLVAAKLEPSPDTTHRPAATLCPDLQYDLASNALFHNDFSMLPAVESDSFAHESGYLDSPDSGNSDFNYLVDNDAIAAINGSAFDIDDFLNADGPGQPSGGNFLLGDCGFSAAGSAFLHSAAQDTSEDPDQQPHAGASY</sequence>
<dbReference type="InterPro" id="IPR004827">
    <property type="entry name" value="bZIP"/>
</dbReference>
<evidence type="ECO:0000256" key="1">
    <source>
        <dbReference type="ARBA" id="ARBA00004123"/>
    </source>
</evidence>
<dbReference type="PANTHER" id="PTHR46714:SF6">
    <property type="entry name" value="TRANSCRIPTIONAL ACTIVATOR HAC1"/>
    <property type="match status" value="1"/>
</dbReference>
<feature type="region of interest" description="Disordered" evidence="8">
    <location>
        <begin position="86"/>
        <end position="167"/>
    </location>
</feature>
<keyword evidence="6" id="KW-0834">Unfolded protein response</keyword>
<evidence type="ECO:0000256" key="6">
    <source>
        <dbReference type="ARBA" id="ARBA00023230"/>
    </source>
</evidence>
<feature type="compositionally biased region" description="Basic and acidic residues" evidence="8">
    <location>
        <begin position="141"/>
        <end position="155"/>
    </location>
</feature>
<keyword evidence="7" id="KW-0539">Nucleus</keyword>
<dbReference type="PANTHER" id="PTHR46714">
    <property type="entry name" value="TRANSCRIPTIONAL ACTIVATOR HAC1"/>
    <property type="match status" value="1"/>
</dbReference>
<dbReference type="SMART" id="SM00338">
    <property type="entry name" value="BRLZ"/>
    <property type="match status" value="1"/>
</dbReference>
<name>A0ABP0C5A1_9PEZI</name>
<dbReference type="Proteomes" id="UP001642405">
    <property type="component" value="Unassembled WGS sequence"/>
</dbReference>
<protein>
    <submittedName>
        <fullName evidence="10">Transcription factor that binds to CRE motif</fullName>
    </submittedName>
</protein>
<organism evidence="10 11">
    <name type="scientific">Sporothrix curviconia</name>
    <dbReference type="NCBI Taxonomy" id="1260050"/>
    <lineage>
        <taxon>Eukaryota</taxon>
        <taxon>Fungi</taxon>
        <taxon>Dikarya</taxon>
        <taxon>Ascomycota</taxon>
        <taxon>Pezizomycotina</taxon>
        <taxon>Sordariomycetes</taxon>
        <taxon>Sordariomycetidae</taxon>
        <taxon>Ophiostomatales</taxon>
        <taxon>Ophiostomataceae</taxon>
        <taxon>Sporothrix</taxon>
    </lineage>
</organism>
<feature type="compositionally biased region" description="Low complexity" evidence="8">
    <location>
        <begin position="293"/>
        <end position="304"/>
    </location>
</feature>
<keyword evidence="3" id="KW-0805">Transcription regulation</keyword>
<accession>A0ABP0C5A1</accession>
<dbReference type="CDD" id="cd14710">
    <property type="entry name" value="bZIP_HAC1-like"/>
    <property type="match status" value="1"/>
</dbReference>
<evidence type="ECO:0000256" key="5">
    <source>
        <dbReference type="ARBA" id="ARBA00023163"/>
    </source>
</evidence>
<proteinExistence type="inferred from homology"/>
<evidence type="ECO:0000313" key="10">
    <source>
        <dbReference type="EMBL" id="CAK7226355.1"/>
    </source>
</evidence>
<gene>
    <name evidence="10" type="primary">HAC1</name>
    <name evidence="10" type="ORF">SCUCBS95973_006170</name>
</gene>
<feature type="region of interest" description="Disordered" evidence="8">
    <location>
        <begin position="435"/>
        <end position="454"/>
    </location>
</feature>
<comment type="similarity">
    <text evidence="2">Belongs to the bZIP family.</text>
</comment>
<dbReference type="SUPFAM" id="SSF57959">
    <property type="entry name" value="Leucine zipper domain"/>
    <property type="match status" value="1"/>
</dbReference>
<comment type="subcellular location">
    <subcellularLocation>
        <location evidence="1">Nucleus</location>
    </subcellularLocation>
</comment>
<evidence type="ECO:0000313" key="11">
    <source>
        <dbReference type="Proteomes" id="UP001642405"/>
    </source>
</evidence>
<evidence type="ECO:0000256" key="4">
    <source>
        <dbReference type="ARBA" id="ARBA00023125"/>
    </source>
</evidence>
<dbReference type="InterPro" id="IPR046347">
    <property type="entry name" value="bZIP_sf"/>
</dbReference>
<evidence type="ECO:0000256" key="7">
    <source>
        <dbReference type="ARBA" id="ARBA00023242"/>
    </source>
</evidence>
<keyword evidence="11" id="KW-1185">Reference proteome</keyword>
<feature type="compositionally biased region" description="Basic and acidic residues" evidence="8">
    <location>
        <begin position="282"/>
        <end position="292"/>
    </location>
</feature>
<dbReference type="InterPro" id="IPR044280">
    <property type="entry name" value="Hac1/HY5"/>
</dbReference>
<evidence type="ECO:0000256" key="8">
    <source>
        <dbReference type="SAM" id="MobiDB-lite"/>
    </source>
</evidence>
<dbReference type="PROSITE" id="PS50217">
    <property type="entry name" value="BZIP"/>
    <property type="match status" value="1"/>
</dbReference>
<evidence type="ECO:0000259" key="9">
    <source>
        <dbReference type="PROSITE" id="PS50217"/>
    </source>
</evidence>
<comment type="caution">
    <text evidence="10">The sequence shown here is derived from an EMBL/GenBank/DDBJ whole genome shotgun (WGS) entry which is preliminary data.</text>
</comment>
<evidence type="ECO:0000256" key="2">
    <source>
        <dbReference type="ARBA" id="ARBA00007163"/>
    </source>
</evidence>
<feature type="region of interest" description="Disordered" evidence="8">
    <location>
        <begin position="280"/>
        <end position="309"/>
    </location>
</feature>
<reference evidence="10 11" key="1">
    <citation type="submission" date="2024-01" db="EMBL/GenBank/DDBJ databases">
        <authorList>
            <person name="Allen C."/>
            <person name="Tagirdzhanova G."/>
        </authorList>
    </citation>
    <scope>NUCLEOTIDE SEQUENCE [LARGE SCALE GENOMIC DNA]</scope>
</reference>
<evidence type="ECO:0000256" key="3">
    <source>
        <dbReference type="ARBA" id="ARBA00023015"/>
    </source>
</evidence>
<dbReference type="Gene3D" id="1.20.5.170">
    <property type="match status" value="1"/>
</dbReference>
<keyword evidence="5" id="KW-0804">Transcription</keyword>
<dbReference type="EMBL" id="CAWUHB010000036">
    <property type="protein sequence ID" value="CAK7226355.1"/>
    <property type="molecule type" value="Genomic_DNA"/>
</dbReference>
<keyword evidence="4" id="KW-0238">DNA-binding</keyword>